<dbReference type="Proteomes" id="UP000015453">
    <property type="component" value="Unassembled WGS sequence"/>
</dbReference>
<accession>S8C1J1</accession>
<dbReference type="InterPro" id="IPR013083">
    <property type="entry name" value="Znf_RING/FYVE/PHD"/>
</dbReference>
<dbReference type="InterPro" id="IPR001841">
    <property type="entry name" value="Znf_RING"/>
</dbReference>
<dbReference type="SUPFAM" id="SSF57850">
    <property type="entry name" value="RING/U-box"/>
    <property type="match status" value="1"/>
</dbReference>
<protein>
    <recommendedName>
        <fullName evidence="2">RING-type domain-containing protein</fullName>
    </recommendedName>
</protein>
<dbReference type="PROSITE" id="PS50089">
    <property type="entry name" value="ZF_RING_2"/>
    <property type="match status" value="1"/>
</dbReference>
<evidence type="ECO:0000256" key="1">
    <source>
        <dbReference type="PROSITE-ProRule" id="PRU00175"/>
    </source>
</evidence>
<reference evidence="3 4" key="1">
    <citation type="journal article" date="2013" name="BMC Genomics">
        <title>The miniature genome of a carnivorous plant Genlisea aurea contains a low number of genes and short non-coding sequences.</title>
        <authorList>
            <person name="Leushkin E.V."/>
            <person name="Sutormin R.A."/>
            <person name="Nabieva E.R."/>
            <person name="Penin A.A."/>
            <person name="Kondrashov A.S."/>
            <person name="Logacheva M.D."/>
        </authorList>
    </citation>
    <scope>NUCLEOTIDE SEQUENCE [LARGE SCALE GENOMIC DNA]</scope>
</reference>
<dbReference type="OrthoDB" id="1935339at2759"/>
<evidence type="ECO:0000313" key="3">
    <source>
        <dbReference type="EMBL" id="EPS60559.1"/>
    </source>
</evidence>
<keyword evidence="4" id="KW-1185">Reference proteome</keyword>
<dbReference type="EMBL" id="AUSU01007476">
    <property type="protein sequence ID" value="EPS60559.1"/>
    <property type="molecule type" value="Genomic_DNA"/>
</dbReference>
<dbReference type="Pfam" id="PF13639">
    <property type="entry name" value="zf-RING_2"/>
    <property type="match status" value="1"/>
</dbReference>
<evidence type="ECO:0000313" key="4">
    <source>
        <dbReference type="Proteomes" id="UP000015453"/>
    </source>
</evidence>
<dbReference type="GO" id="GO:0008270">
    <property type="term" value="F:zinc ion binding"/>
    <property type="evidence" value="ECO:0007669"/>
    <property type="project" value="UniProtKB-KW"/>
</dbReference>
<dbReference type="PANTHER" id="PTHR47361:SF4">
    <property type="entry name" value="RING_U-BOX SUPERFAMILY PROTEIN"/>
    <property type="match status" value="1"/>
</dbReference>
<gene>
    <name evidence="3" type="ORF">M569_14245</name>
</gene>
<dbReference type="PANTHER" id="PTHR47361">
    <property type="entry name" value="RING/U-BOX SUPERFAMILY PROTEIN"/>
    <property type="match status" value="1"/>
</dbReference>
<dbReference type="AlphaFoldDB" id="S8C1J1"/>
<feature type="domain" description="RING-type" evidence="2">
    <location>
        <begin position="45"/>
        <end position="92"/>
    </location>
</feature>
<comment type="caution">
    <text evidence="3">The sequence shown here is derived from an EMBL/GenBank/DDBJ whole genome shotgun (WGS) entry which is preliminary data.</text>
</comment>
<evidence type="ECO:0000259" key="2">
    <source>
        <dbReference type="PROSITE" id="PS50089"/>
    </source>
</evidence>
<proteinExistence type="predicted"/>
<sequence>MAEMSVEKIEEGLIQPMETLDILDQTNKIGTSNVVEELHHRLDHCPICWNKIELQETALIKGCEHPHCVTCILRWVSIKNEQNEEFRCPMCKLRFESLYVHRALDGSLHDYLHEESVCLLLRASWFNPSIVVERDEVDEETEDYYYYEEGAEADEFYLSRPSSIRIGNRRFGEQGYVRSGRQEARPVNRINNLLLLPDH</sequence>
<feature type="non-terminal residue" evidence="3">
    <location>
        <position position="199"/>
    </location>
</feature>
<keyword evidence="1" id="KW-0863">Zinc-finger</keyword>
<organism evidence="3 4">
    <name type="scientific">Genlisea aurea</name>
    <dbReference type="NCBI Taxonomy" id="192259"/>
    <lineage>
        <taxon>Eukaryota</taxon>
        <taxon>Viridiplantae</taxon>
        <taxon>Streptophyta</taxon>
        <taxon>Embryophyta</taxon>
        <taxon>Tracheophyta</taxon>
        <taxon>Spermatophyta</taxon>
        <taxon>Magnoliopsida</taxon>
        <taxon>eudicotyledons</taxon>
        <taxon>Gunneridae</taxon>
        <taxon>Pentapetalae</taxon>
        <taxon>asterids</taxon>
        <taxon>lamiids</taxon>
        <taxon>Lamiales</taxon>
        <taxon>Lentibulariaceae</taxon>
        <taxon>Genlisea</taxon>
    </lineage>
</organism>
<name>S8C1J1_9LAMI</name>
<keyword evidence="1" id="KW-0479">Metal-binding</keyword>
<dbReference type="Gene3D" id="3.30.40.10">
    <property type="entry name" value="Zinc/RING finger domain, C3HC4 (zinc finger)"/>
    <property type="match status" value="1"/>
</dbReference>
<keyword evidence="1" id="KW-0862">Zinc</keyword>